<name>A0AAE3JA82_9FIRM</name>
<keyword evidence="2" id="KW-1185">Reference proteome</keyword>
<reference evidence="1 2" key="1">
    <citation type="submission" date="2021-10" db="EMBL/GenBank/DDBJ databases">
        <title>Anaerobic single-cell dispensing facilitates the cultivation of human gut bacteria.</title>
        <authorList>
            <person name="Afrizal A."/>
        </authorList>
    </citation>
    <scope>NUCLEOTIDE SEQUENCE [LARGE SCALE GENOMIC DNA]</scope>
    <source>
        <strain evidence="1 2">CLA-AA-H232</strain>
    </source>
</reference>
<protein>
    <submittedName>
        <fullName evidence="1">Uncharacterized protein</fullName>
    </submittedName>
</protein>
<dbReference type="RefSeq" id="WP_308457168.1">
    <property type="nucleotide sequence ID" value="NZ_JAJEQM010000026.1"/>
</dbReference>
<dbReference type="Proteomes" id="UP001198242">
    <property type="component" value="Unassembled WGS sequence"/>
</dbReference>
<organism evidence="1 2">
    <name type="scientific">Hominilimicola fabiformis</name>
    <dbReference type="NCBI Taxonomy" id="2885356"/>
    <lineage>
        <taxon>Bacteria</taxon>
        <taxon>Bacillati</taxon>
        <taxon>Bacillota</taxon>
        <taxon>Clostridia</taxon>
        <taxon>Eubacteriales</taxon>
        <taxon>Oscillospiraceae</taxon>
        <taxon>Hominilimicola</taxon>
    </lineage>
</organism>
<proteinExistence type="predicted"/>
<dbReference type="AlphaFoldDB" id="A0AAE3JA82"/>
<comment type="caution">
    <text evidence="1">The sequence shown here is derived from an EMBL/GenBank/DDBJ whole genome shotgun (WGS) entry which is preliminary data.</text>
</comment>
<dbReference type="EMBL" id="JAJEQM010000026">
    <property type="protein sequence ID" value="MCC2211778.1"/>
    <property type="molecule type" value="Genomic_DNA"/>
</dbReference>
<sequence>MSAYAYRDRNRTEVIYASEAMTENIDTLFFCPNKDCTAHLHICAVDGSRKAYFRATYKQFPHIDNCPFASSANHFDSDKFNEELFSFDDAINNLFLVKKESERNKIQRNIGEHNNGENNKQPIKTLRQIYSMCKSRPVTDMYAGKKIRDMILDDRSAYYYTKGCFGNKIVEARRQAGHFFEDESKRVFFKAPTESGKYTFVLQFDEEKIYGKIKTEIKKNRDKLFIVAGKWESAEKYNHFISNIYSDRQVKVIR</sequence>
<evidence type="ECO:0000313" key="2">
    <source>
        <dbReference type="Proteomes" id="UP001198242"/>
    </source>
</evidence>
<accession>A0AAE3JA82</accession>
<evidence type="ECO:0000313" key="1">
    <source>
        <dbReference type="EMBL" id="MCC2211778.1"/>
    </source>
</evidence>
<gene>
    <name evidence="1" type="ORF">LKE05_13410</name>
</gene>